<keyword evidence="13" id="KW-1185">Reference proteome</keyword>
<keyword evidence="9 10" id="KW-0100">Branched-chain amino acid biosynthesis</keyword>
<keyword evidence="8 10" id="KW-0456">Lyase</keyword>
<dbReference type="Proteomes" id="UP000294664">
    <property type="component" value="Unassembled WGS sequence"/>
</dbReference>
<proteinExistence type="inferred from homology"/>
<dbReference type="NCBIfam" id="NF002458">
    <property type="entry name" value="PRK01641.1"/>
    <property type="match status" value="1"/>
</dbReference>
<dbReference type="CDD" id="cd01577">
    <property type="entry name" value="IPMI_Swivel"/>
    <property type="match status" value="1"/>
</dbReference>
<gene>
    <name evidence="10" type="primary">leuD</name>
    <name evidence="12" type="ORF">EDC64_10744</name>
</gene>
<evidence type="ECO:0000256" key="8">
    <source>
        <dbReference type="ARBA" id="ARBA00023239"/>
    </source>
</evidence>
<dbReference type="RefSeq" id="WP_132031709.1">
    <property type="nucleotide sequence ID" value="NZ_SMAI01000007.1"/>
</dbReference>
<sequence>MRAFVNVRGTAAPIPLDNVNTDVIAPKELMRAVTRKGLGWGLFRPYRFAADGTPKPDFVLNRAPWNAARILAAYENFGCGSSREHAAWALADFGIQSVIAVSFAEIFANNCIKNRILPVALERDAVAQVMACAEAGLEVEVDLPSQSVRLPDGRSFGFAISERVKHRLLNGIDDIADTMAYEDDILAFEAQHLSGLPWLRGTG</sequence>
<dbReference type="GO" id="GO:0009098">
    <property type="term" value="P:L-leucine biosynthetic process"/>
    <property type="evidence" value="ECO:0007669"/>
    <property type="project" value="UniProtKB-UniRule"/>
</dbReference>
<dbReference type="EC" id="4.2.1.33" evidence="10"/>
<dbReference type="InterPro" id="IPR000573">
    <property type="entry name" value="AconitaseA/IPMdHydase_ssu_swvl"/>
</dbReference>
<dbReference type="GO" id="GO:0009316">
    <property type="term" value="C:3-isopropylmalate dehydratase complex"/>
    <property type="evidence" value="ECO:0007669"/>
    <property type="project" value="InterPro"/>
</dbReference>
<dbReference type="InterPro" id="IPR015928">
    <property type="entry name" value="Aconitase/3IPM_dehydase_swvl"/>
</dbReference>
<evidence type="ECO:0000256" key="2">
    <source>
        <dbReference type="ARBA" id="ARBA00002695"/>
    </source>
</evidence>
<evidence type="ECO:0000313" key="13">
    <source>
        <dbReference type="Proteomes" id="UP000294664"/>
    </source>
</evidence>
<comment type="caution">
    <text evidence="12">The sequence shown here is derived from an EMBL/GenBank/DDBJ whole genome shotgun (WGS) entry which is preliminary data.</text>
</comment>
<organism evidence="12 13">
    <name type="scientific">Aquabacter spiritensis</name>
    <dbReference type="NCBI Taxonomy" id="933073"/>
    <lineage>
        <taxon>Bacteria</taxon>
        <taxon>Pseudomonadati</taxon>
        <taxon>Pseudomonadota</taxon>
        <taxon>Alphaproteobacteria</taxon>
        <taxon>Hyphomicrobiales</taxon>
        <taxon>Xanthobacteraceae</taxon>
        <taxon>Aquabacter</taxon>
    </lineage>
</organism>
<dbReference type="EMBL" id="SMAI01000007">
    <property type="protein sequence ID" value="TCT04228.1"/>
    <property type="molecule type" value="Genomic_DNA"/>
</dbReference>
<dbReference type="InterPro" id="IPR050075">
    <property type="entry name" value="LeuD"/>
</dbReference>
<evidence type="ECO:0000259" key="11">
    <source>
        <dbReference type="Pfam" id="PF00694"/>
    </source>
</evidence>
<evidence type="ECO:0000256" key="3">
    <source>
        <dbReference type="ARBA" id="ARBA00004729"/>
    </source>
</evidence>
<dbReference type="PANTHER" id="PTHR43345:SF5">
    <property type="entry name" value="3-ISOPROPYLMALATE DEHYDRATASE SMALL SUBUNIT"/>
    <property type="match status" value="1"/>
</dbReference>
<comment type="function">
    <text evidence="2 10">Catalyzes the isomerization between 2-isopropylmalate and 3-isopropylmalate, via the formation of 2-isopropylmaleate.</text>
</comment>
<dbReference type="SUPFAM" id="SSF52016">
    <property type="entry name" value="LeuD/IlvD-like"/>
    <property type="match status" value="1"/>
</dbReference>
<dbReference type="PANTHER" id="PTHR43345">
    <property type="entry name" value="3-ISOPROPYLMALATE DEHYDRATASE SMALL SUBUNIT 2-RELATED-RELATED"/>
    <property type="match status" value="1"/>
</dbReference>
<dbReference type="NCBIfam" id="TIGR00171">
    <property type="entry name" value="leuD"/>
    <property type="match status" value="1"/>
</dbReference>
<evidence type="ECO:0000256" key="7">
    <source>
        <dbReference type="ARBA" id="ARBA00022605"/>
    </source>
</evidence>
<evidence type="ECO:0000256" key="9">
    <source>
        <dbReference type="ARBA" id="ARBA00023304"/>
    </source>
</evidence>
<dbReference type="Gene3D" id="3.20.19.10">
    <property type="entry name" value="Aconitase, domain 4"/>
    <property type="match status" value="1"/>
</dbReference>
<dbReference type="OrthoDB" id="9777465at2"/>
<reference evidence="12 13" key="1">
    <citation type="submission" date="2019-03" db="EMBL/GenBank/DDBJ databases">
        <title>Genomic Encyclopedia of Type Strains, Phase IV (KMG-IV): sequencing the most valuable type-strain genomes for metagenomic binning, comparative biology and taxonomic classification.</title>
        <authorList>
            <person name="Goeker M."/>
        </authorList>
    </citation>
    <scope>NUCLEOTIDE SEQUENCE [LARGE SCALE GENOMIC DNA]</scope>
    <source>
        <strain evidence="12 13">DSM 9035</strain>
    </source>
</reference>
<dbReference type="GO" id="GO:0003861">
    <property type="term" value="F:3-isopropylmalate dehydratase activity"/>
    <property type="evidence" value="ECO:0007669"/>
    <property type="project" value="UniProtKB-UniRule"/>
</dbReference>
<evidence type="ECO:0000256" key="5">
    <source>
        <dbReference type="ARBA" id="ARBA00011271"/>
    </source>
</evidence>
<name>A0A4V2UXP1_9HYPH</name>
<dbReference type="AlphaFoldDB" id="A0A4V2UXP1"/>
<feature type="domain" description="Aconitase A/isopropylmalate dehydratase small subunit swivel" evidence="11">
    <location>
        <begin position="1"/>
        <end position="123"/>
    </location>
</feature>
<keyword evidence="6 10" id="KW-0432">Leucine biosynthesis</keyword>
<dbReference type="InterPro" id="IPR033940">
    <property type="entry name" value="IPMI_Swivel"/>
</dbReference>
<evidence type="ECO:0000313" key="12">
    <source>
        <dbReference type="EMBL" id="TCT04228.1"/>
    </source>
</evidence>
<dbReference type="Pfam" id="PF00694">
    <property type="entry name" value="Aconitase_C"/>
    <property type="match status" value="1"/>
</dbReference>
<comment type="subunit">
    <text evidence="5 10">Heterodimer of LeuC and LeuD.</text>
</comment>
<evidence type="ECO:0000256" key="4">
    <source>
        <dbReference type="ARBA" id="ARBA00009845"/>
    </source>
</evidence>
<protein>
    <recommendedName>
        <fullName evidence="10">3-isopropylmalate dehydratase small subunit</fullName>
        <ecNumber evidence="10">4.2.1.33</ecNumber>
    </recommendedName>
    <alternativeName>
        <fullName evidence="10">Alpha-IPM isomerase</fullName>
        <shortName evidence="10">IPMI</shortName>
    </alternativeName>
    <alternativeName>
        <fullName evidence="10">Isopropylmalate isomerase</fullName>
    </alternativeName>
</protein>
<dbReference type="UniPathway" id="UPA00048">
    <property type="reaction ID" value="UER00071"/>
</dbReference>
<comment type="catalytic activity">
    <reaction evidence="1 10">
        <text>(2R,3S)-3-isopropylmalate = (2S)-2-isopropylmalate</text>
        <dbReference type="Rhea" id="RHEA:32287"/>
        <dbReference type="ChEBI" id="CHEBI:1178"/>
        <dbReference type="ChEBI" id="CHEBI:35121"/>
        <dbReference type="EC" id="4.2.1.33"/>
    </reaction>
</comment>
<comment type="pathway">
    <text evidence="3 10">Amino-acid biosynthesis; L-leucine biosynthesis; L-leucine from 3-methyl-2-oxobutanoate: step 2/4.</text>
</comment>
<accession>A0A4V2UXP1</accession>
<dbReference type="FunFam" id="3.20.19.10:FF:000003">
    <property type="entry name" value="3-isopropylmalate dehydratase small subunit"/>
    <property type="match status" value="1"/>
</dbReference>
<dbReference type="InterPro" id="IPR004431">
    <property type="entry name" value="3-IsopropMal_deHydase_ssu"/>
</dbReference>
<dbReference type="HAMAP" id="MF_01031">
    <property type="entry name" value="LeuD_type1"/>
    <property type="match status" value="1"/>
</dbReference>
<keyword evidence="7 10" id="KW-0028">Amino-acid biosynthesis</keyword>
<evidence type="ECO:0000256" key="10">
    <source>
        <dbReference type="HAMAP-Rule" id="MF_01031"/>
    </source>
</evidence>
<evidence type="ECO:0000256" key="6">
    <source>
        <dbReference type="ARBA" id="ARBA00022430"/>
    </source>
</evidence>
<comment type="similarity">
    <text evidence="4 10">Belongs to the LeuD family. LeuD type 1 subfamily.</text>
</comment>
<evidence type="ECO:0000256" key="1">
    <source>
        <dbReference type="ARBA" id="ARBA00000491"/>
    </source>
</evidence>